<dbReference type="RefSeq" id="WP_349084042.1">
    <property type="nucleotide sequence ID" value="NZ_JBBNFW010000177.1"/>
</dbReference>
<keyword evidence="4 7" id="KW-0812">Transmembrane</keyword>
<evidence type="ECO:0000256" key="4">
    <source>
        <dbReference type="ARBA" id="ARBA00022692"/>
    </source>
</evidence>
<dbReference type="Gene3D" id="1.10.3720.10">
    <property type="entry name" value="MetI-like"/>
    <property type="match status" value="1"/>
</dbReference>
<name>A0ABV1CN99_9FIRM</name>
<dbReference type="InterPro" id="IPR000515">
    <property type="entry name" value="MetI-like"/>
</dbReference>
<evidence type="ECO:0000256" key="1">
    <source>
        <dbReference type="ARBA" id="ARBA00004651"/>
    </source>
</evidence>
<feature type="domain" description="ABC transmembrane type-1" evidence="8">
    <location>
        <begin position="369"/>
        <end position="567"/>
    </location>
</feature>
<keyword evidence="5 7" id="KW-1133">Transmembrane helix</keyword>
<comment type="subcellular location">
    <subcellularLocation>
        <location evidence="1 7">Cell membrane</location>
        <topology evidence="1 7">Multi-pass membrane protein</topology>
    </subcellularLocation>
</comment>
<feature type="transmembrane region" description="Helical" evidence="7">
    <location>
        <begin position="43"/>
        <end position="64"/>
    </location>
</feature>
<evidence type="ECO:0000256" key="2">
    <source>
        <dbReference type="ARBA" id="ARBA00022448"/>
    </source>
</evidence>
<keyword evidence="10" id="KW-1185">Reference proteome</keyword>
<comment type="caution">
    <text evidence="9">The sequence shown here is derived from an EMBL/GenBank/DDBJ whole genome shotgun (WGS) entry which is preliminary data.</text>
</comment>
<dbReference type="PROSITE" id="PS50928">
    <property type="entry name" value="ABC_TM1"/>
    <property type="match status" value="1"/>
</dbReference>
<feature type="transmembrane region" description="Helical" evidence="7">
    <location>
        <begin position="546"/>
        <end position="570"/>
    </location>
</feature>
<dbReference type="SUPFAM" id="SSF161098">
    <property type="entry name" value="MetI-like"/>
    <property type="match status" value="1"/>
</dbReference>
<evidence type="ECO:0000256" key="7">
    <source>
        <dbReference type="RuleBase" id="RU363032"/>
    </source>
</evidence>
<dbReference type="PANTHER" id="PTHR43386">
    <property type="entry name" value="OLIGOPEPTIDE TRANSPORT SYSTEM PERMEASE PROTEIN APPC"/>
    <property type="match status" value="1"/>
</dbReference>
<feature type="transmembrane region" description="Helical" evidence="7">
    <location>
        <begin position="371"/>
        <end position="397"/>
    </location>
</feature>
<dbReference type="Proteomes" id="UP001470752">
    <property type="component" value="Unassembled WGS sequence"/>
</dbReference>
<sequence length="580" mass="64072">MSTDSTKKKDNHVSTSKALDDEQRVKILSPGMLVAKRFFRNKLAVAGLVILVTMFIFSFIGGMVSPYGESQVFRKTDHVWKDYAGATYNKSYIFETANGDEFPAQGQQKFILATNKGNDSFEANDVTYGLEQKGEDYWAIYSSESVATVLTLKGKSTYKQVGNTEVTDEIKEGYEEAVANDENTFEVDGITYTIEKAGRENQITISGEVAFATKKVFSAAAKDADLGFQFKQAVLDAIEAGETSFEYDGTKYELNTTEEETSTEVVKDGEVYATISNLLVSPQANGVFLSLSFKEAVEQAIADKATTFTAMNEAGEEETYQLQTKNTQYVVRSQKATTVNDTYSAPSKKHWAGTDGNGMDMLTRLMYGGRISLMIGFVVIIIEGIIGILIGGISGYFGGWVDTILMRVVDVVICIPAMPLYIIIGSVMDYYKIDPRIRIYALCAILGIVGWPGIARMVRGQILSLREQEFMVATEATGVRISRRIFRHLIPNVIPQLIVIATMGLGDVILMEATLSFLGIGVKFPYASWGNIVNAVNDVYVLTNFWFVWIPAGFLILLTVLGFNFVGDGLRDAFDPKMKR</sequence>
<feature type="transmembrane region" description="Helical" evidence="7">
    <location>
        <begin position="493"/>
        <end position="526"/>
    </location>
</feature>
<evidence type="ECO:0000259" key="8">
    <source>
        <dbReference type="PROSITE" id="PS50928"/>
    </source>
</evidence>
<comment type="similarity">
    <text evidence="7">Belongs to the binding-protein-dependent transport system permease family.</text>
</comment>
<evidence type="ECO:0000256" key="6">
    <source>
        <dbReference type="ARBA" id="ARBA00023136"/>
    </source>
</evidence>
<evidence type="ECO:0000313" key="9">
    <source>
        <dbReference type="EMBL" id="MEQ2413753.1"/>
    </source>
</evidence>
<dbReference type="CDD" id="cd06261">
    <property type="entry name" value="TM_PBP2"/>
    <property type="match status" value="1"/>
</dbReference>
<keyword evidence="6 7" id="KW-0472">Membrane</keyword>
<protein>
    <submittedName>
        <fullName evidence="9">ABC transporter permease</fullName>
    </submittedName>
</protein>
<keyword evidence="3" id="KW-1003">Cell membrane</keyword>
<gene>
    <name evidence="9" type="ORF">AAAX94_12100</name>
</gene>
<keyword evidence="2 7" id="KW-0813">Transport</keyword>
<dbReference type="PANTHER" id="PTHR43386:SF1">
    <property type="entry name" value="D,D-DIPEPTIDE TRANSPORT SYSTEM PERMEASE PROTEIN DDPC-RELATED"/>
    <property type="match status" value="1"/>
</dbReference>
<reference evidence="9 10" key="1">
    <citation type="submission" date="2024-04" db="EMBL/GenBank/DDBJ databases">
        <title>Human intestinal bacterial collection.</title>
        <authorList>
            <person name="Pauvert C."/>
            <person name="Hitch T.C.A."/>
            <person name="Clavel T."/>
        </authorList>
    </citation>
    <scope>NUCLEOTIDE SEQUENCE [LARGE SCALE GENOMIC DNA]</scope>
    <source>
        <strain evidence="9 10">CLA-AA-H161</strain>
    </source>
</reference>
<organism evidence="9 10">
    <name type="scientific">Blautia acetigignens</name>
    <dbReference type="NCBI Taxonomy" id="2981783"/>
    <lineage>
        <taxon>Bacteria</taxon>
        <taxon>Bacillati</taxon>
        <taxon>Bacillota</taxon>
        <taxon>Clostridia</taxon>
        <taxon>Lachnospirales</taxon>
        <taxon>Lachnospiraceae</taxon>
        <taxon>Blautia</taxon>
    </lineage>
</organism>
<accession>A0ABV1CN99</accession>
<feature type="transmembrane region" description="Helical" evidence="7">
    <location>
        <begin position="404"/>
        <end position="427"/>
    </location>
</feature>
<dbReference type="Pfam" id="PF00528">
    <property type="entry name" value="BPD_transp_1"/>
    <property type="match status" value="1"/>
</dbReference>
<dbReference type="InterPro" id="IPR025966">
    <property type="entry name" value="OppC_N"/>
</dbReference>
<evidence type="ECO:0000256" key="5">
    <source>
        <dbReference type="ARBA" id="ARBA00022989"/>
    </source>
</evidence>
<proteinExistence type="inferred from homology"/>
<evidence type="ECO:0000313" key="10">
    <source>
        <dbReference type="Proteomes" id="UP001470752"/>
    </source>
</evidence>
<feature type="transmembrane region" description="Helical" evidence="7">
    <location>
        <begin position="439"/>
        <end position="458"/>
    </location>
</feature>
<dbReference type="Pfam" id="PF12911">
    <property type="entry name" value="OppC_N"/>
    <property type="match status" value="1"/>
</dbReference>
<evidence type="ECO:0000256" key="3">
    <source>
        <dbReference type="ARBA" id="ARBA00022475"/>
    </source>
</evidence>
<dbReference type="InterPro" id="IPR050366">
    <property type="entry name" value="BP-dependent_transpt_permease"/>
</dbReference>
<dbReference type="InterPro" id="IPR035906">
    <property type="entry name" value="MetI-like_sf"/>
</dbReference>
<dbReference type="EMBL" id="JBBNFW010000177">
    <property type="protein sequence ID" value="MEQ2413753.1"/>
    <property type="molecule type" value="Genomic_DNA"/>
</dbReference>